<dbReference type="CDD" id="cd00392">
    <property type="entry name" value="Ribosomal_L13"/>
    <property type="match status" value="1"/>
</dbReference>
<dbReference type="GO" id="GO:0006412">
    <property type="term" value="P:translation"/>
    <property type="evidence" value="ECO:0007669"/>
    <property type="project" value="UniProtKB-UniRule"/>
</dbReference>
<dbReference type="PIRSF" id="PIRSF002181">
    <property type="entry name" value="Ribosomal_L13"/>
    <property type="match status" value="1"/>
</dbReference>
<evidence type="ECO:0000256" key="4">
    <source>
        <dbReference type="HAMAP-Rule" id="MF_01366"/>
    </source>
</evidence>
<organism evidence="5 6">
    <name type="scientific">Candidatus Harrisonbacteria bacterium RIFCSPLOWO2_02_FULL_41_13b</name>
    <dbReference type="NCBI Taxonomy" id="1798409"/>
    <lineage>
        <taxon>Bacteria</taxon>
        <taxon>Candidatus Harrisoniibacteriota</taxon>
    </lineage>
</organism>
<comment type="subunit">
    <text evidence="4">Part of the 50S ribosomal subunit.</text>
</comment>
<dbReference type="GO" id="GO:0017148">
    <property type="term" value="P:negative regulation of translation"/>
    <property type="evidence" value="ECO:0007669"/>
    <property type="project" value="TreeGrafter"/>
</dbReference>
<evidence type="ECO:0000256" key="2">
    <source>
        <dbReference type="ARBA" id="ARBA00022980"/>
    </source>
</evidence>
<comment type="function">
    <text evidence="4">This protein is one of the early assembly proteins of the 50S ribosomal subunit, although it is not seen to bind rRNA by itself. It is important during the early stages of 50S assembly.</text>
</comment>
<dbReference type="InterPro" id="IPR036899">
    <property type="entry name" value="Ribosomal_uL13_sf"/>
</dbReference>
<keyword evidence="3 4" id="KW-0687">Ribonucleoprotein</keyword>
<protein>
    <recommendedName>
        <fullName evidence="4">Large ribosomal subunit protein uL13</fullName>
    </recommendedName>
</protein>
<proteinExistence type="inferred from homology"/>
<accession>A0A1G1ZQQ1</accession>
<dbReference type="GO" id="GO:1990904">
    <property type="term" value="C:ribonucleoprotein complex"/>
    <property type="evidence" value="ECO:0007669"/>
    <property type="project" value="UniProtKB-KW"/>
</dbReference>
<dbReference type="SUPFAM" id="SSF52161">
    <property type="entry name" value="Ribosomal protein L13"/>
    <property type="match status" value="1"/>
</dbReference>
<comment type="similarity">
    <text evidence="1 4">Belongs to the universal ribosomal protein uL13 family.</text>
</comment>
<dbReference type="NCBIfam" id="TIGR01066">
    <property type="entry name" value="rplM_bact"/>
    <property type="match status" value="1"/>
</dbReference>
<dbReference type="Pfam" id="PF00572">
    <property type="entry name" value="Ribosomal_L13"/>
    <property type="match status" value="1"/>
</dbReference>
<dbReference type="Proteomes" id="UP000177690">
    <property type="component" value="Unassembled WGS sequence"/>
</dbReference>
<gene>
    <name evidence="4" type="primary">rplM</name>
    <name evidence="5" type="ORF">A3I24_04250</name>
</gene>
<dbReference type="AlphaFoldDB" id="A0A1G1ZQQ1"/>
<dbReference type="STRING" id="1798409.A3I24_04250"/>
<comment type="caution">
    <text evidence="5">The sequence shown here is derived from an EMBL/GenBank/DDBJ whole genome shotgun (WGS) entry which is preliminary data.</text>
</comment>
<evidence type="ECO:0000256" key="1">
    <source>
        <dbReference type="ARBA" id="ARBA00006227"/>
    </source>
</evidence>
<dbReference type="PANTHER" id="PTHR11545:SF2">
    <property type="entry name" value="LARGE RIBOSOMAL SUBUNIT PROTEIN UL13M"/>
    <property type="match status" value="1"/>
</dbReference>
<evidence type="ECO:0000256" key="3">
    <source>
        <dbReference type="ARBA" id="ARBA00023274"/>
    </source>
</evidence>
<dbReference type="InterPro" id="IPR005822">
    <property type="entry name" value="Ribosomal_uL13"/>
</dbReference>
<sequence>MEHTIDATGQKLGRLASQIAHILQGKLSPSYNPRLSGNDKVVVTNLSKVAITGRKATQKVYYRHTGYMGHLKERIYKEFFEKSPEKILLLAIKRMLPQNSLRDKRLRRLEIQK</sequence>
<dbReference type="GO" id="GO:0003735">
    <property type="term" value="F:structural constituent of ribosome"/>
    <property type="evidence" value="ECO:0007669"/>
    <property type="project" value="InterPro"/>
</dbReference>
<dbReference type="EMBL" id="MHJL01000033">
    <property type="protein sequence ID" value="OGY66872.1"/>
    <property type="molecule type" value="Genomic_DNA"/>
</dbReference>
<dbReference type="InterPro" id="IPR005823">
    <property type="entry name" value="Ribosomal_uL13_bac-type"/>
</dbReference>
<dbReference type="GO" id="GO:0003729">
    <property type="term" value="F:mRNA binding"/>
    <property type="evidence" value="ECO:0007669"/>
    <property type="project" value="TreeGrafter"/>
</dbReference>
<dbReference type="Gene3D" id="3.90.1180.10">
    <property type="entry name" value="Ribosomal protein L13"/>
    <property type="match status" value="1"/>
</dbReference>
<dbReference type="HAMAP" id="MF_01366">
    <property type="entry name" value="Ribosomal_uL13"/>
    <property type="match status" value="1"/>
</dbReference>
<evidence type="ECO:0000313" key="6">
    <source>
        <dbReference type="Proteomes" id="UP000177690"/>
    </source>
</evidence>
<dbReference type="PANTHER" id="PTHR11545">
    <property type="entry name" value="RIBOSOMAL PROTEIN L13"/>
    <property type="match status" value="1"/>
</dbReference>
<name>A0A1G1ZQQ1_9BACT</name>
<dbReference type="GO" id="GO:0005840">
    <property type="term" value="C:ribosome"/>
    <property type="evidence" value="ECO:0007669"/>
    <property type="project" value="UniProtKB-KW"/>
</dbReference>
<evidence type="ECO:0000313" key="5">
    <source>
        <dbReference type="EMBL" id="OGY66872.1"/>
    </source>
</evidence>
<keyword evidence="2 4" id="KW-0689">Ribosomal protein</keyword>
<reference evidence="5 6" key="1">
    <citation type="journal article" date="2016" name="Nat. Commun.">
        <title>Thousands of microbial genomes shed light on interconnected biogeochemical processes in an aquifer system.</title>
        <authorList>
            <person name="Anantharaman K."/>
            <person name="Brown C.T."/>
            <person name="Hug L.A."/>
            <person name="Sharon I."/>
            <person name="Castelle C.J."/>
            <person name="Probst A.J."/>
            <person name="Thomas B.C."/>
            <person name="Singh A."/>
            <person name="Wilkins M.J."/>
            <person name="Karaoz U."/>
            <person name="Brodie E.L."/>
            <person name="Williams K.H."/>
            <person name="Hubbard S.S."/>
            <person name="Banfield J.F."/>
        </authorList>
    </citation>
    <scope>NUCLEOTIDE SEQUENCE [LARGE SCALE GENOMIC DNA]</scope>
</reference>